<dbReference type="EMBL" id="PTRA01000001">
    <property type="protein sequence ID" value="PQA59153.1"/>
    <property type="molecule type" value="Genomic_DNA"/>
</dbReference>
<dbReference type="RefSeq" id="WP_104710431.1">
    <property type="nucleotide sequence ID" value="NZ_PTRA01000001.1"/>
</dbReference>
<reference evidence="2" key="1">
    <citation type="submission" date="2018-02" db="EMBL/GenBank/DDBJ databases">
        <title>Genome sequencing of Solimonas sp. HR-BB.</title>
        <authorList>
            <person name="Lee Y."/>
            <person name="Jeon C.O."/>
        </authorList>
    </citation>
    <scope>NUCLEOTIDE SEQUENCE [LARGE SCALE GENOMIC DNA]</scope>
    <source>
        <strain evidence="2">HR-U</strain>
    </source>
</reference>
<sequence>MYQFSENLYMVEARGGGAMVELTGRRDASFGVGSIFQATNDSLPHVRWGVADNQPNTISRVIQKNNQVRGQLDSLRDMIYGSGLGFFKKQITENGKLDMVPFTDNRLEDWMEETNLQGFCIASINQFVQNANRFTRMIWNPIREYYELEVSDCFVTRIGKPDKYGVFEYHTNPYFGEGMFINHKETQKIQAFDARQSVQAATVTMHHSKADIPGNPFYAYPSWWCALDWIELANLIPLFHKSGLKNGYNIKYLIRMPKDYFDKDGDRDLDQKKVRQRWDAFGVNLSKWMSGTDNVNKSMLIKYMRGQDGKMLDNIDVIPLKNEMSDDAYSKVWEMSNVSIANSMGILPTLAGVNPGKGNDSGSQIRVMADYQQHYRTPVPRQLMLEPIRHSLRAMGYRDVVPAFKDVLITNLDENPNGKKATVNPAA</sequence>
<evidence type="ECO:0000313" key="1">
    <source>
        <dbReference type="EMBL" id="PQA59153.1"/>
    </source>
</evidence>
<keyword evidence="2" id="KW-1185">Reference proteome</keyword>
<name>A0A2S7IN33_9BACT</name>
<proteinExistence type="predicted"/>
<dbReference type="OrthoDB" id="671786at2"/>
<protein>
    <recommendedName>
        <fullName evidence="3">Phage portal protein</fullName>
    </recommendedName>
</protein>
<dbReference type="AlphaFoldDB" id="A0A2S7IN33"/>
<evidence type="ECO:0000313" key="2">
    <source>
        <dbReference type="Proteomes" id="UP000239590"/>
    </source>
</evidence>
<dbReference type="Proteomes" id="UP000239590">
    <property type="component" value="Unassembled WGS sequence"/>
</dbReference>
<organism evidence="1 2">
    <name type="scientific">Siphonobacter curvatus</name>
    <dbReference type="NCBI Taxonomy" id="2094562"/>
    <lineage>
        <taxon>Bacteria</taxon>
        <taxon>Pseudomonadati</taxon>
        <taxon>Bacteroidota</taxon>
        <taxon>Cytophagia</taxon>
        <taxon>Cytophagales</taxon>
        <taxon>Cytophagaceae</taxon>
        <taxon>Siphonobacter</taxon>
    </lineage>
</organism>
<gene>
    <name evidence="1" type="ORF">C5O19_05720</name>
</gene>
<evidence type="ECO:0008006" key="3">
    <source>
        <dbReference type="Google" id="ProtNLM"/>
    </source>
</evidence>
<comment type="caution">
    <text evidence="1">The sequence shown here is derived from an EMBL/GenBank/DDBJ whole genome shotgun (WGS) entry which is preliminary data.</text>
</comment>
<accession>A0A2S7IN33</accession>